<feature type="non-terminal residue" evidence="1">
    <location>
        <position position="81"/>
    </location>
</feature>
<name>A0AAV5UX58_9BILA</name>
<dbReference type="AlphaFoldDB" id="A0AAV5UX58"/>
<keyword evidence="2" id="KW-1185">Reference proteome</keyword>
<proteinExistence type="predicted"/>
<organism evidence="1 2">
    <name type="scientific">Pristionchus fissidentatus</name>
    <dbReference type="NCBI Taxonomy" id="1538716"/>
    <lineage>
        <taxon>Eukaryota</taxon>
        <taxon>Metazoa</taxon>
        <taxon>Ecdysozoa</taxon>
        <taxon>Nematoda</taxon>
        <taxon>Chromadorea</taxon>
        <taxon>Rhabditida</taxon>
        <taxon>Rhabditina</taxon>
        <taxon>Diplogasteromorpha</taxon>
        <taxon>Diplogasteroidea</taxon>
        <taxon>Neodiplogasteridae</taxon>
        <taxon>Pristionchus</taxon>
    </lineage>
</organism>
<gene>
    <name evidence="1" type="ORF">PFISCL1PPCAC_3154</name>
</gene>
<dbReference type="EMBL" id="BTSY01000001">
    <property type="protein sequence ID" value="GMT11857.1"/>
    <property type="molecule type" value="Genomic_DNA"/>
</dbReference>
<reference evidence="1" key="1">
    <citation type="submission" date="2023-10" db="EMBL/GenBank/DDBJ databases">
        <title>Genome assembly of Pristionchus species.</title>
        <authorList>
            <person name="Yoshida K."/>
            <person name="Sommer R.J."/>
        </authorList>
    </citation>
    <scope>NUCLEOTIDE SEQUENCE</scope>
    <source>
        <strain evidence="1">RS5133</strain>
    </source>
</reference>
<accession>A0AAV5UX58</accession>
<dbReference type="Proteomes" id="UP001432322">
    <property type="component" value="Unassembled WGS sequence"/>
</dbReference>
<protein>
    <recommendedName>
        <fullName evidence="3">Galectin</fullName>
    </recommendedName>
</protein>
<evidence type="ECO:0000313" key="1">
    <source>
        <dbReference type="EMBL" id="GMT11857.1"/>
    </source>
</evidence>
<sequence length="81" mass="9354">QCQPHIRVHHLVFFINVDKQNELKRNANDDWKGGGVLTDRNEGIVAAEDFDHQPFLLFRAIAVTRKKTCCKARLESGRENH</sequence>
<evidence type="ECO:0000313" key="2">
    <source>
        <dbReference type="Proteomes" id="UP001432322"/>
    </source>
</evidence>
<feature type="non-terminal residue" evidence="1">
    <location>
        <position position="1"/>
    </location>
</feature>
<comment type="caution">
    <text evidence="1">The sequence shown here is derived from an EMBL/GenBank/DDBJ whole genome shotgun (WGS) entry which is preliminary data.</text>
</comment>
<evidence type="ECO:0008006" key="3">
    <source>
        <dbReference type="Google" id="ProtNLM"/>
    </source>
</evidence>